<keyword evidence="2" id="KW-1185">Reference proteome</keyword>
<evidence type="ECO:0000313" key="1">
    <source>
        <dbReference type="EMBL" id="SJM60679.1"/>
    </source>
</evidence>
<name>A0A1R4FXM8_9MICC</name>
<sequence>MTLKPAERQATSEELAANLSLSGLSREQICEDLEFSDHALEAALELREMVDPVDVWVLRDYLEQAARDAGAEPAAYTALTEEARTEAYKWFELRQAPQAGTGVTAE</sequence>
<dbReference type="Proteomes" id="UP000195913">
    <property type="component" value="Unassembled WGS sequence"/>
</dbReference>
<dbReference type="Pfam" id="PF10078">
    <property type="entry name" value="DUF2316"/>
    <property type="match status" value="1"/>
</dbReference>
<evidence type="ECO:0008006" key="3">
    <source>
        <dbReference type="Google" id="ProtNLM"/>
    </source>
</evidence>
<accession>A0A1R4FXM8</accession>
<dbReference type="RefSeq" id="WP_086997109.1">
    <property type="nucleotide sequence ID" value="NZ_FUHW01000024.1"/>
</dbReference>
<dbReference type="EMBL" id="FUHW01000024">
    <property type="protein sequence ID" value="SJM60679.1"/>
    <property type="molecule type" value="Genomic_DNA"/>
</dbReference>
<gene>
    <name evidence="1" type="ORF">FM101_06410</name>
</gene>
<organism evidence="1 2">
    <name type="scientific">Arthrobacter rhombi</name>
    <dbReference type="NCBI Taxonomy" id="71253"/>
    <lineage>
        <taxon>Bacteria</taxon>
        <taxon>Bacillati</taxon>
        <taxon>Actinomycetota</taxon>
        <taxon>Actinomycetes</taxon>
        <taxon>Micrococcales</taxon>
        <taxon>Micrococcaceae</taxon>
        <taxon>Arthrobacter</taxon>
    </lineage>
</organism>
<reference evidence="1 2" key="1">
    <citation type="submission" date="2017-02" db="EMBL/GenBank/DDBJ databases">
        <authorList>
            <person name="Peterson S.W."/>
        </authorList>
    </citation>
    <scope>NUCLEOTIDE SEQUENCE [LARGE SCALE GENOMIC DNA]</scope>
    <source>
        <strain evidence="1 2">B Ar 00.02</strain>
    </source>
</reference>
<dbReference type="AlphaFoldDB" id="A0A1R4FXM8"/>
<proteinExistence type="predicted"/>
<evidence type="ECO:0000313" key="2">
    <source>
        <dbReference type="Proteomes" id="UP000195913"/>
    </source>
</evidence>
<protein>
    <recommendedName>
        <fullName evidence="3">DUF2316 domain-containing protein</fullName>
    </recommendedName>
</protein>
<dbReference type="InterPro" id="IPR018757">
    <property type="entry name" value="DUF2316"/>
</dbReference>